<evidence type="ECO:0000256" key="1">
    <source>
        <dbReference type="SAM" id="MobiDB-lite"/>
    </source>
</evidence>
<organism evidence="3 4">
    <name type="scientific">Boseongicola aestuarii</name>
    <dbReference type="NCBI Taxonomy" id="1470561"/>
    <lineage>
        <taxon>Bacteria</taxon>
        <taxon>Pseudomonadati</taxon>
        <taxon>Pseudomonadota</taxon>
        <taxon>Alphaproteobacteria</taxon>
        <taxon>Rhodobacterales</taxon>
        <taxon>Paracoccaceae</taxon>
        <taxon>Boseongicola</taxon>
    </lineage>
</organism>
<keyword evidence="2" id="KW-1133">Transmembrane helix</keyword>
<evidence type="ECO:0000313" key="4">
    <source>
        <dbReference type="Proteomes" id="UP000201838"/>
    </source>
</evidence>
<feature type="transmembrane region" description="Helical" evidence="2">
    <location>
        <begin position="91"/>
        <end position="120"/>
    </location>
</feature>
<keyword evidence="2" id="KW-0472">Membrane</keyword>
<sequence length="233" mass="24962">MLRSIPFNPVSMVFVLAAVLLVCGAGTALVVGSHLASVVGTSFAFLILGVVMAVAQPRLAPLGASVALIGQAIAFTAAFQGHPWQLDSHMMFFALLACLVSLRSIAALFLGTFIIALHHLSLSFIMPSLIYPTGGFLENLARTIFHAVIVLMETFALVATVHQLNRADRDMRHQNEALEDSLKDADRAKKEAVASKDRAETAQNEALEAKTAAEAALEQARKADEVRKAAELE</sequence>
<protein>
    <submittedName>
        <fullName evidence="3">Uncharacterized protein</fullName>
    </submittedName>
</protein>
<proteinExistence type="predicted"/>
<reference evidence="3 4" key="1">
    <citation type="submission" date="2017-05" db="EMBL/GenBank/DDBJ databases">
        <authorList>
            <person name="Song R."/>
            <person name="Chenine A.L."/>
            <person name="Ruprecht R.M."/>
        </authorList>
    </citation>
    <scope>NUCLEOTIDE SEQUENCE [LARGE SCALE GENOMIC DNA]</scope>
    <source>
        <strain evidence="3 4">CECT 8489</strain>
    </source>
</reference>
<gene>
    <name evidence="3" type="ORF">BOA8489_03562</name>
</gene>
<name>A0A238J3V6_9RHOB</name>
<accession>A0A238J3V6</accession>
<feature type="transmembrane region" description="Helical" evidence="2">
    <location>
        <begin position="140"/>
        <end position="162"/>
    </location>
</feature>
<keyword evidence="2" id="KW-0812">Transmembrane</keyword>
<evidence type="ECO:0000256" key="2">
    <source>
        <dbReference type="SAM" id="Phobius"/>
    </source>
</evidence>
<dbReference type="AlphaFoldDB" id="A0A238J3V6"/>
<feature type="region of interest" description="Disordered" evidence="1">
    <location>
        <begin position="179"/>
        <end position="209"/>
    </location>
</feature>
<dbReference type="Proteomes" id="UP000201838">
    <property type="component" value="Unassembled WGS sequence"/>
</dbReference>
<evidence type="ECO:0000313" key="3">
    <source>
        <dbReference type="EMBL" id="SMX25419.1"/>
    </source>
</evidence>
<feature type="transmembrane region" description="Helical" evidence="2">
    <location>
        <begin position="62"/>
        <end position="79"/>
    </location>
</feature>
<feature type="transmembrane region" description="Helical" evidence="2">
    <location>
        <begin position="12"/>
        <end position="31"/>
    </location>
</feature>
<feature type="compositionally biased region" description="Basic and acidic residues" evidence="1">
    <location>
        <begin position="179"/>
        <end position="200"/>
    </location>
</feature>
<feature type="transmembrane region" description="Helical" evidence="2">
    <location>
        <begin position="38"/>
        <end position="56"/>
    </location>
</feature>
<dbReference type="EMBL" id="FXXQ01000016">
    <property type="protein sequence ID" value="SMX25419.1"/>
    <property type="molecule type" value="Genomic_DNA"/>
</dbReference>
<keyword evidence="4" id="KW-1185">Reference proteome</keyword>